<dbReference type="PANTHER" id="PTHR34220:SF7">
    <property type="entry name" value="SENSOR HISTIDINE KINASE YPDA"/>
    <property type="match status" value="1"/>
</dbReference>
<accession>A0ABS4FRC8</accession>
<dbReference type="PANTHER" id="PTHR34220">
    <property type="entry name" value="SENSOR HISTIDINE KINASE YPDA"/>
    <property type="match status" value="1"/>
</dbReference>
<keyword evidence="8" id="KW-0812">Transmembrane</keyword>
<comment type="subcellular location">
    <subcellularLocation>
        <location evidence="1">Cell membrane</location>
        <topology evidence="1">Multi-pass membrane protein</topology>
    </subcellularLocation>
</comment>
<evidence type="ECO:0000256" key="6">
    <source>
        <dbReference type="ARBA" id="ARBA00023136"/>
    </source>
</evidence>
<keyword evidence="7" id="KW-0175">Coiled coil</keyword>
<feature type="coiled-coil region" evidence="7">
    <location>
        <begin position="326"/>
        <end position="379"/>
    </location>
</feature>
<dbReference type="Proteomes" id="UP001519272">
    <property type="component" value="Unassembled WGS sequence"/>
</dbReference>
<organism evidence="10 11">
    <name type="scientific">Paenibacillus turicensis</name>
    <dbReference type="NCBI Taxonomy" id="160487"/>
    <lineage>
        <taxon>Bacteria</taxon>
        <taxon>Bacillati</taxon>
        <taxon>Bacillota</taxon>
        <taxon>Bacilli</taxon>
        <taxon>Bacillales</taxon>
        <taxon>Paenibacillaceae</taxon>
        <taxon>Paenibacillus</taxon>
    </lineage>
</organism>
<sequence>MKLKNRLNYMKLRDKLLFMYIFSVFIPIVATNIIFYNVTTDNIRNQKIRDAKMALDNIKNDLRVTIDQAVGLSYSLYADPVFNKTISRRFGSEREYVDTYNSYLRGALRDSNEQGIRWYQVYSDNSTLLTSGYIDRLSDEIRQADWYLQSKASLAPYPTFVYSDHKLSLIQWLNNYPTSGIEQLIKIDLNMDLIEQKLRNSNFSGKVYLVDPRGKIQFVNNMEGAELEPVVQFDAQNLPRNALLLEVPYTDINYLEGWKLQGILDESIVLKEVQKSRAFVVWLACINFIVPTLIIAYVSRSLNVRLVRILKYMKKVKNQDFQVIPADDARDEIGQLTIEFNRMTETIKNLINEVYVADIQKKDLELKQQQAQLHALYSQINPHFLFNVLESIRMRSIIKGEKETAKIIQNMATVFRKSISWNRNVVTVQEELELISTFLDIQQYRFGDKLQYSIVADPAILQHKIPKMIFLPFIENASIHGVESSPTKGIITIHVSQQQERLHFTVEDNGIGITAPKLEELKHYLQENDDMGEKVGMKNALNRLKLSYHQSFTFAIHSQEGEGTTIQITIPLAQGKLEDN</sequence>
<dbReference type="SMART" id="SM00304">
    <property type="entry name" value="HAMP"/>
    <property type="match status" value="1"/>
</dbReference>
<evidence type="ECO:0000256" key="7">
    <source>
        <dbReference type="SAM" id="Coils"/>
    </source>
</evidence>
<evidence type="ECO:0000256" key="5">
    <source>
        <dbReference type="ARBA" id="ARBA00022777"/>
    </source>
</evidence>
<feature type="domain" description="HAMP" evidence="9">
    <location>
        <begin position="300"/>
        <end position="352"/>
    </location>
</feature>
<evidence type="ECO:0000256" key="3">
    <source>
        <dbReference type="ARBA" id="ARBA00022553"/>
    </source>
</evidence>
<dbReference type="SUPFAM" id="SSF55874">
    <property type="entry name" value="ATPase domain of HSP90 chaperone/DNA topoisomerase II/histidine kinase"/>
    <property type="match status" value="1"/>
</dbReference>
<evidence type="ECO:0000256" key="8">
    <source>
        <dbReference type="SAM" id="Phobius"/>
    </source>
</evidence>
<dbReference type="Gene3D" id="3.30.565.10">
    <property type="entry name" value="Histidine kinase-like ATPase, C-terminal domain"/>
    <property type="match status" value="1"/>
</dbReference>
<dbReference type="EMBL" id="JAGGKG010000007">
    <property type="protein sequence ID" value="MBP1905137.1"/>
    <property type="molecule type" value="Genomic_DNA"/>
</dbReference>
<reference evidence="10 11" key="1">
    <citation type="submission" date="2021-03" db="EMBL/GenBank/DDBJ databases">
        <title>Genomic Encyclopedia of Type Strains, Phase IV (KMG-IV): sequencing the most valuable type-strain genomes for metagenomic binning, comparative biology and taxonomic classification.</title>
        <authorList>
            <person name="Goeker M."/>
        </authorList>
    </citation>
    <scope>NUCLEOTIDE SEQUENCE [LARGE SCALE GENOMIC DNA]</scope>
    <source>
        <strain evidence="10 11">DSM 14349</strain>
    </source>
</reference>
<dbReference type="Pfam" id="PF06580">
    <property type="entry name" value="His_kinase"/>
    <property type="match status" value="1"/>
</dbReference>
<evidence type="ECO:0000256" key="2">
    <source>
        <dbReference type="ARBA" id="ARBA00022475"/>
    </source>
</evidence>
<keyword evidence="11" id="KW-1185">Reference proteome</keyword>
<dbReference type="GO" id="GO:0004673">
    <property type="term" value="F:protein histidine kinase activity"/>
    <property type="evidence" value="ECO:0007669"/>
    <property type="project" value="UniProtKB-EC"/>
</dbReference>
<keyword evidence="6 8" id="KW-0472">Membrane</keyword>
<dbReference type="RefSeq" id="WP_210088780.1">
    <property type="nucleotide sequence ID" value="NZ_JAGGKG010000007.1"/>
</dbReference>
<dbReference type="InterPro" id="IPR036890">
    <property type="entry name" value="HATPase_C_sf"/>
</dbReference>
<protein>
    <submittedName>
        <fullName evidence="10">Two-component system sensor histidine kinase YesM</fullName>
        <ecNumber evidence="10">2.7.13.3</ecNumber>
    </submittedName>
</protein>
<feature type="transmembrane region" description="Helical" evidence="8">
    <location>
        <begin position="279"/>
        <end position="298"/>
    </location>
</feature>
<dbReference type="InterPro" id="IPR003660">
    <property type="entry name" value="HAMP_dom"/>
</dbReference>
<evidence type="ECO:0000313" key="11">
    <source>
        <dbReference type="Proteomes" id="UP001519272"/>
    </source>
</evidence>
<comment type="caution">
    <text evidence="10">The sequence shown here is derived from an EMBL/GenBank/DDBJ whole genome shotgun (WGS) entry which is preliminary data.</text>
</comment>
<name>A0ABS4FRC8_9BACL</name>
<keyword evidence="4 10" id="KW-0808">Transferase</keyword>
<keyword evidence="3" id="KW-0597">Phosphoprotein</keyword>
<gene>
    <name evidence="10" type="ORF">J2Z32_001765</name>
</gene>
<dbReference type="CDD" id="cd06225">
    <property type="entry name" value="HAMP"/>
    <property type="match status" value="1"/>
</dbReference>
<keyword evidence="2" id="KW-1003">Cell membrane</keyword>
<evidence type="ECO:0000313" key="10">
    <source>
        <dbReference type="EMBL" id="MBP1905137.1"/>
    </source>
</evidence>
<keyword evidence="8" id="KW-1133">Transmembrane helix</keyword>
<evidence type="ECO:0000256" key="4">
    <source>
        <dbReference type="ARBA" id="ARBA00022679"/>
    </source>
</evidence>
<evidence type="ECO:0000256" key="1">
    <source>
        <dbReference type="ARBA" id="ARBA00004651"/>
    </source>
</evidence>
<evidence type="ECO:0000259" key="9">
    <source>
        <dbReference type="PROSITE" id="PS50885"/>
    </source>
</evidence>
<dbReference type="SUPFAM" id="SSF158472">
    <property type="entry name" value="HAMP domain-like"/>
    <property type="match status" value="1"/>
</dbReference>
<proteinExistence type="predicted"/>
<dbReference type="Pfam" id="PF02518">
    <property type="entry name" value="HATPase_c"/>
    <property type="match status" value="1"/>
</dbReference>
<dbReference type="Gene3D" id="6.10.340.10">
    <property type="match status" value="1"/>
</dbReference>
<dbReference type="InterPro" id="IPR050640">
    <property type="entry name" value="Bact_2-comp_sensor_kinase"/>
</dbReference>
<dbReference type="PROSITE" id="PS50885">
    <property type="entry name" value="HAMP"/>
    <property type="match status" value="1"/>
</dbReference>
<dbReference type="InterPro" id="IPR010559">
    <property type="entry name" value="Sig_transdc_His_kin_internal"/>
</dbReference>
<keyword evidence="5 10" id="KW-0418">Kinase</keyword>
<dbReference type="InterPro" id="IPR003594">
    <property type="entry name" value="HATPase_dom"/>
</dbReference>
<dbReference type="EC" id="2.7.13.3" evidence="10"/>
<dbReference type="Pfam" id="PF00672">
    <property type="entry name" value="HAMP"/>
    <property type="match status" value="1"/>
</dbReference>
<feature type="transmembrane region" description="Helical" evidence="8">
    <location>
        <begin position="16"/>
        <end position="36"/>
    </location>
</feature>